<proteinExistence type="predicted"/>
<dbReference type="Proteomes" id="UP001206925">
    <property type="component" value="Unassembled WGS sequence"/>
</dbReference>
<reference evidence="1" key="1">
    <citation type="submission" date="2022-06" db="EMBL/GenBank/DDBJ databases">
        <title>Uncovering the hologenomic basis of an extraordinary plant invasion.</title>
        <authorList>
            <person name="Bieker V.C."/>
            <person name="Martin M.D."/>
            <person name="Gilbert T."/>
            <person name="Hodgins K."/>
            <person name="Battlay P."/>
            <person name="Petersen B."/>
            <person name="Wilson J."/>
        </authorList>
    </citation>
    <scope>NUCLEOTIDE SEQUENCE</scope>
    <source>
        <strain evidence="1">AA19_3_7</strain>
        <tissue evidence="1">Leaf</tissue>
    </source>
</reference>
<accession>A0AAD5CDP0</accession>
<evidence type="ECO:0000313" key="2">
    <source>
        <dbReference type="Proteomes" id="UP001206925"/>
    </source>
</evidence>
<organism evidence="1 2">
    <name type="scientific">Ambrosia artemisiifolia</name>
    <name type="common">Common ragweed</name>
    <dbReference type="NCBI Taxonomy" id="4212"/>
    <lineage>
        <taxon>Eukaryota</taxon>
        <taxon>Viridiplantae</taxon>
        <taxon>Streptophyta</taxon>
        <taxon>Embryophyta</taxon>
        <taxon>Tracheophyta</taxon>
        <taxon>Spermatophyta</taxon>
        <taxon>Magnoliopsida</taxon>
        <taxon>eudicotyledons</taxon>
        <taxon>Gunneridae</taxon>
        <taxon>Pentapetalae</taxon>
        <taxon>asterids</taxon>
        <taxon>campanulids</taxon>
        <taxon>Asterales</taxon>
        <taxon>Asteraceae</taxon>
        <taxon>Asteroideae</taxon>
        <taxon>Heliantheae alliance</taxon>
        <taxon>Heliantheae</taxon>
        <taxon>Ambrosia</taxon>
    </lineage>
</organism>
<keyword evidence="2" id="KW-1185">Reference proteome</keyword>
<protein>
    <submittedName>
        <fullName evidence="1">Uncharacterized protein</fullName>
    </submittedName>
</protein>
<gene>
    <name evidence="1" type="ORF">M8C21_016180</name>
</gene>
<comment type="caution">
    <text evidence="1">The sequence shown here is derived from an EMBL/GenBank/DDBJ whole genome shotgun (WGS) entry which is preliminary data.</text>
</comment>
<evidence type="ECO:0000313" key="1">
    <source>
        <dbReference type="EMBL" id="KAI7739205.1"/>
    </source>
</evidence>
<dbReference type="AlphaFoldDB" id="A0AAD5CDP0"/>
<name>A0AAD5CDP0_AMBAR</name>
<sequence>MVSWWVSGHGLWPATLVMVVGIRHPLLVTLETWVRRITGADDLSNGLSPRFTENYWYGNDVELLEPPVMEGLDLLLMRHNGSKNNGVHETNGVLAVQHAPPKSLFTSMLEIRLVVVCGRVGNNEEGFGKVMVPTAECAAEVRDLMVVVVYIVRANDSKHVDSAAKVINHDEHAEQVQDCQRLSIQPE</sequence>
<dbReference type="EMBL" id="JAMZMK010008660">
    <property type="protein sequence ID" value="KAI7739205.1"/>
    <property type="molecule type" value="Genomic_DNA"/>
</dbReference>
<feature type="non-terminal residue" evidence="1">
    <location>
        <position position="1"/>
    </location>
</feature>